<comment type="catalytic activity">
    <reaction evidence="1 9">
        <text>riboflavin(in) = riboflavin(out)</text>
        <dbReference type="Rhea" id="RHEA:35015"/>
        <dbReference type="ChEBI" id="CHEBI:57986"/>
    </reaction>
</comment>
<feature type="transmembrane region" description="Helical" evidence="9">
    <location>
        <begin position="140"/>
        <end position="160"/>
    </location>
</feature>
<dbReference type="RefSeq" id="XP_020301824.1">
    <property type="nucleotide sequence ID" value="XM_020447996.1"/>
</dbReference>
<dbReference type="PANTHER" id="PTHR12929:SF10">
    <property type="entry name" value="RIBOFLAVIN TRANSPORTER"/>
    <property type="match status" value="1"/>
</dbReference>
<dbReference type="Pfam" id="PF06237">
    <property type="entry name" value="SLC52_ribofla_tr"/>
    <property type="match status" value="1"/>
</dbReference>
<gene>
    <name evidence="10" type="ORF">LOAG_09681</name>
</gene>
<proteinExistence type="inferred from homology"/>
<organism evidence="10">
    <name type="scientific">Loa loa</name>
    <name type="common">Eye worm</name>
    <name type="synonym">Filaria loa</name>
    <dbReference type="NCBI Taxonomy" id="7209"/>
    <lineage>
        <taxon>Eukaryota</taxon>
        <taxon>Metazoa</taxon>
        <taxon>Ecdysozoa</taxon>
        <taxon>Nematoda</taxon>
        <taxon>Chromadorea</taxon>
        <taxon>Rhabditida</taxon>
        <taxon>Spirurina</taxon>
        <taxon>Spiruromorpha</taxon>
        <taxon>Filarioidea</taxon>
        <taxon>Onchocercidae</taxon>
        <taxon>Loa</taxon>
    </lineage>
</organism>
<evidence type="ECO:0000256" key="4">
    <source>
        <dbReference type="ARBA" id="ARBA00022448"/>
    </source>
</evidence>
<feature type="transmembrane region" description="Helical" evidence="9">
    <location>
        <begin position="304"/>
        <end position="326"/>
    </location>
</feature>
<name>A0A1S0TSZ4_LOALO</name>
<dbReference type="EMBL" id="JH712298">
    <property type="protein sequence ID" value="EFO18815.2"/>
    <property type="molecule type" value="Genomic_DNA"/>
</dbReference>
<sequence>MTIKLSIYICVVLFGSTSWLSTNSIWLELPLLTEKLPEGWSLPSYLAVIVQTASIGPLVYSIIRKFSKISIPVPTIILTLLIFCCSCTALMALFWSQTIFLFGQKRSVILMILLFGMASVNATSNILFMPFMATFHASYLTAYFVGMGLSSLFPSIISILQGSGNDCVVVNGTSIQTSGILQFGIPEFNFIMLSWMLLATAAFLYLIHFKNAEKKGPLTDQLSVKLSMPVDEPGSVSGSEFNTQSVSLNTQSQCTETHIAEDRSHTDKLRLGLLLFLMAAINAQMNGIVPSVQSYASLPFSQKTYHFGLTLSNIASPIACFLPLFVKITSLSVLVSLTMVSTVLTGLIVAFAVMSPTPILQFSTWGSVLIISIVVCSESLNAFLRTVLATLLGDSATDNEIRLFWGGAFMQIGSLLGSIAMFPLINIFHLFVSAPPCQ</sequence>
<keyword evidence="7 9" id="KW-1133">Transmembrane helix</keyword>
<dbReference type="AlphaFoldDB" id="A0A1S0TSZ4"/>
<dbReference type="InParanoid" id="A0A1S0TSZ4"/>
<feature type="transmembrane region" description="Helical" evidence="9">
    <location>
        <begin position="333"/>
        <end position="353"/>
    </location>
</feature>
<feature type="transmembrane region" description="Helical" evidence="9">
    <location>
        <begin position="44"/>
        <end position="63"/>
    </location>
</feature>
<feature type="transmembrane region" description="Helical" evidence="9">
    <location>
        <begin position="365"/>
        <end position="391"/>
    </location>
</feature>
<dbReference type="GO" id="GO:0005886">
    <property type="term" value="C:plasma membrane"/>
    <property type="evidence" value="ECO:0007669"/>
    <property type="project" value="UniProtKB-SubCell"/>
</dbReference>
<evidence type="ECO:0000256" key="5">
    <source>
        <dbReference type="ARBA" id="ARBA00022475"/>
    </source>
</evidence>
<comment type="similarity">
    <text evidence="3 9">Belongs to the riboflavin transporter family.</text>
</comment>
<dbReference type="FunCoup" id="A0A1S0TSZ4">
    <property type="interactions" value="1600"/>
</dbReference>
<feature type="transmembrane region" description="Helical" evidence="9">
    <location>
        <begin position="188"/>
        <end position="207"/>
    </location>
</feature>
<keyword evidence="5 9" id="KW-1003">Cell membrane</keyword>
<dbReference type="PANTHER" id="PTHR12929">
    <property type="entry name" value="SOLUTE CARRIER FAMILY 52"/>
    <property type="match status" value="1"/>
</dbReference>
<protein>
    <recommendedName>
        <fullName evidence="9">Riboflavin transporter</fullName>
    </recommendedName>
</protein>
<dbReference type="KEGG" id="loa:LOAG_09681"/>
<reference evidence="10" key="1">
    <citation type="submission" date="2012-04" db="EMBL/GenBank/DDBJ databases">
        <title>The Genome Sequence of Loa loa.</title>
        <authorList>
            <consortium name="The Broad Institute Genome Sequencing Platform"/>
            <consortium name="Broad Institute Genome Sequencing Center for Infectious Disease"/>
            <person name="Nutman T.B."/>
            <person name="Fink D.L."/>
            <person name="Russ C."/>
            <person name="Young S."/>
            <person name="Zeng Q."/>
            <person name="Gargeya S."/>
            <person name="Alvarado L."/>
            <person name="Berlin A."/>
            <person name="Chapman S.B."/>
            <person name="Chen Z."/>
            <person name="Freedman E."/>
            <person name="Gellesch M."/>
            <person name="Goldberg J."/>
            <person name="Griggs A."/>
            <person name="Gujja S."/>
            <person name="Heilman E.R."/>
            <person name="Heiman D."/>
            <person name="Howarth C."/>
            <person name="Mehta T."/>
            <person name="Neiman D."/>
            <person name="Pearson M."/>
            <person name="Roberts A."/>
            <person name="Saif S."/>
            <person name="Shea T."/>
            <person name="Shenoy N."/>
            <person name="Sisk P."/>
            <person name="Stolte C."/>
            <person name="Sykes S."/>
            <person name="White J."/>
            <person name="Yandava C."/>
            <person name="Haas B."/>
            <person name="Henn M.R."/>
            <person name="Nusbaum C."/>
            <person name="Birren B."/>
        </authorList>
    </citation>
    <scope>NUCLEOTIDE SEQUENCE [LARGE SCALE GENOMIC DNA]</scope>
</reference>
<keyword evidence="8 9" id="KW-0472">Membrane</keyword>
<feature type="transmembrane region" description="Helical" evidence="9">
    <location>
        <begin position="108"/>
        <end position="128"/>
    </location>
</feature>
<evidence type="ECO:0000256" key="7">
    <source>
        <dbReference type="ARBA" id="ARBA00022989"/>
    </source>
</evidence>
<dbReference type="CTD" id="9947120"/>
<feature type="transmembrane region" description="Helical" evidence="9">
    <location>
        <begin position="75"/>
        <end position="96"/>
    </location>
</feature>
<dbReference type="GeneID" id="9947120"/>
<evidence type="ECO:0000256" key="9">
    <source>
        <dbReference type="RuleBase" id="RU368035"/>
    </source>
</evidence>
<feature type="transmembrane region" description="Helical" evidence="9">
    <location>
        <begin position="271"/>
        <end position="292"/>
    </location>
</feature>
<feature type="transmembrane region" description="Helical" evidence="9">
    <location>
        <begin position="403"/>
        <end position="425"/>
    </location>
</feature>
<dbReference type="InterPro" id="IPR009357">
    <property type="entry name" value="Riboflavin_transptr"/>
</dbReference>
<dbReference type="GO" id="GO:0032217">
    <property type="term" value="F:riboflavin transmembrane transporter activity"/>
    <property type="evidence" value="ECO:0007669"/>
    <property type="project" value="UniProtKB-UniRule"/>
</dbReference>
<dbReference type="OrthoDB" id="9995836at2759"/>
<keyword evidence="6 9" id="KW-0812">Transmembrane</keyword>
<evidence type="ECO:0000256" key="6">
    <source>
        <dbReference type="ARBA" id="ARBA00022692"/>
    </source>
</evidence>
<dbReference type="OMA" id="CGAAAQM"/>
<evidence type="ECO:0000256" key="3">
    <source>
        <dbReference type="ARBA" id="ARBA00006366"/>
    </source>
</evidence>
<comment type="subcellular location">
    <subcellularLocation>
        <location evidence="2 9">Cell membrane</location>
        <topology evidence="2 9">Multi-pass membrane protein</topology>
    </subcellularLocation>
</comment>
<evidence type="ECO:0000256" key="1">
    <source>
        <dbReference type="ARBA" id="ARBA00000215"/>
    </source>
</evidence>
<comment type="function">
    <text evidence="9">Plasma membrane transporter mediating the uptake by cells of the water soluble vitamin B2/riboflavin that plays a key role in biochemical oxidation-reduction reactions of the carbohydrate, lipid, and amino acid metabolism.</text>
</comment>
<evidence type="ECO:0000256" key="2">
    <source>
        <dbReference type="ARBA" id="ARBA00004651"/>
    </source>
</evidence>
<evidence type="ECO:0000313" key="10">
    <source>
        <dbReference type="EMBL" id="EFO18815.2"/>
    </source>
</evidence>
<keyword evidence="4 9" id="KW-0813">Transport</keyword>
<evidence type="ECO:0000256" key="8">
    <source>
        <dbReference type="ARBA" id="ARBA00023136"/>
    </source>
</evidence>
<accession>A0A1S0TSZ4</accession>